<sequence>MLTGNTKYILIFLVFLFACNSAESQKKDNIIVDKNYNPISNKIGGVSLTASPRQIDSSWTGELQKINANYVALIPYAFTKANEPKVYFGNGRQYWGESIEGVRVNIKQAHEAGLKVMIKPQVWTQSGWIGDFDLEKEEDWKIWETDYEAYIMSFVKLAAEEKVDLFCIGTEYKKAVQKRPSYWVQLIKDIRKVYKGKLTYCANWDDYKDVEFWKDLDLIGMSGYFPLSDAVTPKTADLVKAWGPVKQQLKQFSLKEGKPILFTEYGYRSMDQAAWRSWEMEYQERPINNQGQANAYDALFRSLWNEKWFAGGFAWKWYTSFRRLDPTSNHDWTPQNKPAQDIMTQYYGK</sequence>
<reference evidence="1 2" key="2">
    <citation type="submission" date="2016-06" db="EMBL/GenBank/DDBJ databases">
        <title>Pedobacter psychrophilus sp. nov., isolated from Antarctic fragmentary rock.</title>
        <authorList>
            <person name="Svec P."/>
        </authorList>
    </citation>
    <scope>NUCLEOTIDE SEQUENCE [LARGE SCALE GENOMIC DNA]</scope>
    <source>
        <strain evidence="1 2">CCM 8644</strain>
    </source>
</reference>
<dbReference type="SUPFAM" id="SSF51445">
    <property type="entry name" value="(Trans)glycosidases"/>
    <property type="match status" value="1"/>
</dbReference>
<name>A0A179DGF4_9SPHI</name>
<dbReference type="OrthoDB" id="9773531at2"/>
<accession>A0A179DGF4</accession>
<dbReference type="STRING" id="1826909.A5893_09900"/>
<dbReference type="Pfam" id="PF22612">
    <property type="entry name" value="GH113"/>
    <property type="match status" value="1"/>
</dbReference>
<dbReference type="Proteomes" id="UP000078459">
    <property type="component" value="Unassembled WGS sequence"/>
</dbReference>
<dbReference type="InterPro" id="IPR055151">
    <property type="entry name" value="GH113"/>
</dbReference>
<dbReference type="Gene3D" id="3.20.20.80">
    <property type="entry name" value="Glycosidases"/>
    <property type="match status" value="1"/>
</dbReference>
<dbReference type="CDD" id="cd19608">
    <property type="entry name" value="GH113_mannanase-like"/>
    <property type="match status" value="1"/>
</dbReference>
<reference evidence="1 2" key="1">
    <citation type="submission" date="2016-04" db="EMBL/GenBank/DDBJ databases">
        <authorList>
            <person name="Evans L.H."/>
            <person name="Alamgir A."/>
            <person name="Owens N."/>
            <person name="Weber N.D."/>
            <person name="Virtaneva K."/>
            <person name="Barbian K."/>
            <person name="Babar A."/>
            <person name="Rosenke K."/>
        </authorList>
    </citation>
    <scope>NUCLEOTIDE SEQUENCE [LARGE SCALE GENOMIC DNA]</scope>
    <source>
        <strain evidence="1 2">CCM 8644</strain>
    </source>
</reference>
<organism evidence="1 2">
    <name type="scientific">Pedobacter psychrophilus</name>
    <dbReference type="NCBI Taxonomy" id="1826909"/>
    <lineage>
        <taxon>Bacteria</taxon>
        <taxon>Pseudomonadati</taxon>
        <taxon>Bacteroidota</taxon>
        <taxon>Sphingobacteriia</taxon>
        <taxon>Sphingobacteriales</taxon>
        <taxon>Sphingobacteriaceae</taxon>
        <taxon>Pedobacter</taxon>
    </lineage>
</organism>
<dbReference type="EMBL" id="LWHJ01000027">
    <property type="protein sequence ID" value="OAQ39872.1"/>
    <property type="molecule type" value="Genomic_DNA"/>
</dbReference>
<proteinExistence type="predicted"/>
<dbReference type="RefSeq" id="WP_068822487.1">
    <property type="nucleotide sequence ID" value="NZ_LWHJ01000027.1"/>
</dbReference>
<comment type="caution">
    <text evidence="1">The sequence shown here is derived from an EMBL/GenBank/DDBJ whole genome shotgun (WGS) entry which is preliminary data.</text>
</comment>
<evidence type="ECO:0000313" key="1">
    <source>
        <dbReference type="EMBL" id="OAQ39872.1"/>
    </source>
</evidence>
<gene>
    <name evidence="1" type="ORF">A5893_09900</name>
</gene>
<evidence type="ECO:0000313" key="2">
    <source>
        <dbReference type="Proteomes" id="UP000078459"/>
    </source>
</evidence>
<protein>
    <recommendedName>
        <fullName evidence="3">Glycoside hydrolase</fullName>
    </recommendedName>
</protein>
<dbReference type="InterPro" id="IPR017853">
    <property type="entry name" value="GH"/>
</dbReference>
<dbReference type="PROSITE" id="PS51257">
    <property type="entry name" value="PROKAR_LIPOPROTEIN"/>
    <property type="match status" value="1"/>
</dbReference>
<keyword evidence="2" id="KW-1185">Reference proteome</keyword>
<evidence type="ECO:0008006" key="3">
    <source>
        <dbReference type="Google" id="ProtNLM"/>
    </source>
</evidence>
<dbReference type="AlphaFoldDB" id="A0A179DGF4"/>